<dbReference type="SUPFAM" id="SSF56935">
    <property type="entry name" value="Porins"/>
    <property type="match status" value="1"/>
</dbReference>
<dbReference type="EMBL" id="MUKB01000134">
    <property type="protein sequence ID" value="OPX17385.1"/>
    <property type="molecule type" value="Genomic_DNA"/>
</dbReference>
<evidence type="ECO:0000256" key="2">
    <source>
        <dbReference type="ARBA" id="ARBA00022448"/>
    </source>
</evidence>
<dbReference type="Gene3D" id="2.40.170.20">
    <property type="entry name" value="TonB-dependent receptor, beta-barrel domain"/>
    <property type="match status" value="1"/>
</dbReference>
<organism evidence="11 12">
    <name type="scientific">candidate division WOR-3 bacterium 4484_100</name>
    <dbReference type="NCBI Taxonomy" id="1936077"/>
    <lineage>
        <taxon>Bacteria</taxon>
        <taxon>Bacteria division WOR-3</taxon>
    </lineage>
</organism>
<evidence type="ECO:0000313" key="11">
    <source>
        <dbReference type="EMBL" id="OPX17385.1"/>
    </source>
</evidence>
<evidence type="ECO:0000256" key="7">
    <source>
        <dbReference type="ARBA" id="ARBA00023136"/>
    </source>
</evidence>
<comment type="subcellular location">
    <subcellularLocation>
        <location evidence="1">Cell outer membrane</location>
        <topology evidence="1">Multi-pass membrane protein</topology>
    </subcellularLocation>
</comment>
<evidence type="ECO:0000259" key="10">
    <source>
        <dbReference type="Pfam" id="PF00593"/>
    </source>
</evidence>
<dbReference type="PANTHER" id="PTHR30069:SF29">
    <property type="entry name" value="HEMOGLOBIN AND HEMOGLOBIN-HAPTOGLOBIN-BINDING PROTEIN 1-RELATED"/>
    <property type="match status" value="1"/>
</dbReference>
<evidence type="ECO:0000256" key="6">
    <source>
        <dbReference type="ARBA" id="ARBA00023077"/>
    </source>
</evidence>
<protein>
    <recommendedName>
        <fullName evidence="10">TonB-dependent receptor-like beta-barrel domain-containing protein</fullName>
    </recommendedName>
</protein>
<dbReference type="InterPro" id="IPR039426">
    <property type="entry name" value="TonB-dep_rcpt-like"/>
</dbReference>
<evidence type="ECO:0000256" key="8">
    <source>
        <dbReference type="ARBA" id="ARBA00023170"/>
    </source>
</evidence>
<name>A0A1V4QES5_UNCW3</name>
<evidence type="ECO:0000256" key="3">
    <source>
        <dbReference type="ARBA" id="ARBA00022452"/>
    </source>
</evidence>
<keyword evidence="6" id="KW-0798">TonB box</keyword>
<keyword evidence="5" id="KW-0732">Signal</keyword>
<dbReference type="GO" id="GO:0009279">
    <property type="term" value="C:cell outer membrane"/>
    <property type="evidence" value="ECO:0007669"/>
    <property type="project" value="UniProtKB-SubCell"/>
</dbReference>
<evidence type="ECO:0000256" key="9">
    <source>
        <dbReference type="ARBA" id="ARBA00023237"/>
    </source>
</evidence>
<feature type="domain" description="TonB-dependent receptor-like beta-barrel" evidence="10">
    <location>
        <begin position="20"/>
        <end position="275"/>
    </location>
</feature>
<accession>A0A1V4QES5</accession>
<keyword evidence="7" id="KW-0472">Membrane</keyword>
<dbReference type="GO" id="GO:0044718">
    <property type="term" value="P:siderophore transmembrane transport"/>
    <property type="evidence" value="ECO:0007669"/>
    <property type="project" value="TreeGrafter"/>
</dbReference>
<dbReference type="Proteomes" id="UP000191663">
    <property type="component" value="Unassembled WGS sequence"/>
</dbReference>
<keyword evidence="8" id="KW-0675">Receptor</keyword>
<comment type="caution">
    <text evidence="11">The sequence shown here is derived from an EMBL/GenBank/DDBJ whole genome shotgun (WGS) entry which is preliminary data.</text>
</comment>
<keyword evidence="4" id="KW-0812">Transmembrane</keyword>
<dbReference type="AlphaFoldDB" id="A0A1V4QES5"/>
<evidence type="ECO:0000256" key="1">
    <source>
        <dbReference type="ARBA" id="ARBA00004571"/>
    </source>
</evidence>
<dbReference type="PROSITE" id="PS00018">
    <property type="entry name" value="EF_HAND_1"/>
    <property type="match status" value="1"/>
</dbReference>
<dbReference type="PANTHER" id="PTHR30069">
    <property type="entry name" value="TONB-DEPENDENT OUTER MEMBRANE RECEPTOR"/>
    <property type="match status" value="1"/>
</dbReference>
<proteinExistence type="predicted"/>
<keyword evidence="3" id="KW-1134">Transmembrane beta strand</keyword>
<sequence>MIFRLDYFDPKAFTFEEPNDFLNDTLVHASASYKLSPRLGFSLPVTERMKFRFNYGHYFQLPALDDMYGSTDTSVIRLLISRGNTIIGNVLIKPQKTVQYEFGMEDQLSEDVAFGFTTYFKDIYDLSQIREVLALPTPYFQYKNVDYGNVKGFEFTLNKRMSNMWAMGITYTLQFAKGTAAYAAEWYYDHYYYGVEPPVIDYWLDFDERHIVNANFDLSLPKDFFILPLRNVNSSWVFSFHSGHPYTPEDLRGNRLGDENSARMPGYWNVDWNFSKAIKLGPLNLILESMIYNLFNTDQVVDVYTTTGEPDDHGDPEPSIGQFGYISFVSSHYSPQADYNHDGLINPYEMKRAYIAAREDYYIDPRNHNGPFRWRLGIGIGF</sequence>
<evidence type="ECO:0000313" key="12">
    <source>
        <dbReference type="Proteomes" id="UP000191663"/>
    </source>
</evidence>
<dbReference type="GO" id="GO:0015344">
    <property type="term" value="F:siderophore uptake transmembrane transporter activity"/>
    <property type="evidence" value="ECO:0007669"/>
    <property type="project" value="TreeGrafter"/>
</dbReference>
<evidence type="ECO:0000256" key="5">
    <source>
        <dbReference type="ARBA" id="ARBA00022729"/>
    </source>
</evidence>
<reference evidence="12" key="1">
    <citation type="submission" date="2017-01" db="EMBL/GenBank/DDBJ databases">
        <title>Novel pathways for hydrocarbon cycling and metabolic interdependencies in hydrothermal sediment communities.</title>
        <authorList>
            <person name="Dombrowski N."/>
            <person name="Seitz K."/>
            <person name="Teske A."/>
            <person name="Baker B."/>
        </authorList>
    </citation>
    <scope>NUCLEOTIDE SEQUENCE [LARGE SCALE GENOMIC DNA]</scope>
</reference>
<dbReference type="InterPro" id="IPR000531">
    <property type="entry name" value="Beta-barrel_TonB"/>
</dbReference>
<keyword evidence="9" id="KW-0998">Cell outer membrane</keyword>
<dbReference type="InterPro" id="IPR018247">
    <property type="entry name" value="EF_Hand_1_Ca_BS"/>
</dbReference>
<dbReference type="Pfam" id="PF00593">
    <property type="entry name" value="TonB_dep_Rec_b-barrel"/>
    <property type="match status" value="1"/>
</dbReference>
<gene>
    <name evidence="11" type="ORF">BXT86_06785</name>
</gene>
<dbReference type="InterPro" id="IPR036942">
    <property type="entry name" value="Beta-barrel_TonB_sf"/>
</dbReference>
<evidence type="ECO:0000256" key="4">
    <source>
        <dbReference type="ARBA" id="ARBA00022692"/>
    </source>
</evidence>
<keyword evidence="2" id="KW-0813">Transport</keyword>